<dbReference type="EMBL" id="OX465083">
    <property type="protein sequence ID" value="CAI9294106.1"/>
    <property type="molecule type" value="Genomic_DNA"/>
</dbReference>
<dbReference type="AlphaFoldDB" id="A0AA35ZL13"/>
<evidence type="ECO:0000313" key="1">
    <source>
        <dbReference type="EMBL" id="CAI9294106.1"/>
    </source>
</evidence>
<dbReference type="Proteomes" id="UP001177003">
    <property type="component" value="Chromosome 7"/>
</dbReference>
<proteinExistence type="predicted"/>
<sequence length="447" mass="51913">MFDVLHVHQEVSNIDLYLEVEDIDQIRHIEMESRNHELVVLEEQRKNELQLPNTNHVNAISDMIHNEDFYTISQAIVVSNGIISDNEIDEEDDIGEEYDEDDGVDITQEHEPPHVDRGETSFDNNHQVPLTFTNIEETNVISDGNWTVSQSISKNDFTQELEKYSFKDKEELMRAIQLQCIKTHRQFEVVNEHGSPWLEPRGFHRYCLRHFINNFNDKFHNSELKALAYRAGSQNQVRKFNFIMEEIGKLNPQARQWLERHPLDRWALAHDGGRRYGLLTTNLSDIFNSVLKGARFLPITTCVQLTFYRLVHYFEVRRPLGSSAQANGDAYTPQVVVKQVALMSKASAHSLRSFNREKGIFELITQRGKNVQVVNLDKKTCTCEYCSTWASEFSPLPHEPYWPQSSSRQLHPNIELLRNKKCHPRSTRLRNGMDIKEGKNGYLCGIC</sequence>
<organism evidence="1 2">
    <name type="scientific">Lactuca saligna</name>
    <name type="common">Willowleaf lettuce</name>
    <dbReference type="NCBI Taxonomy" id="75948"/>
    <lineage>
        <taxon>Eukaryota</taxon>
        <taxon>Viridiplantae</taxon>
        <taxon>Streptophyta</taxon>
        <taxon>Embryophyta</taxon>
        <taxon>Tracheophyta</taxon>
        <taxon>Spermatophyta</taxon>
        <taxon>Magnoliopsida</taxon>
        <taxon>eudicotyledons</taxon>
        <taxon>Gunneridae</taxon>
        <taxon>Pentapetalae</taxon>
        <taxon>asterids</taxon>
        <taxon>campanulids</taxon>
        <taxon>Asterales</taxon>
        <taxon>Asteraceae</taxon>
        <taxon>Cichorioideae</taxon>
        <taxon>Cichorieae</taxon>
        <taxon>Lactucinae</taxon>
        <taxon>Lactuca</taxon>
    </lineage>
</organism>
<evidence type="ECO:0000313" key="2">
    <source>
        <dbReference type="Proteomes" id="UP001177003"/>
    </source>
</evidence>
<gene>
    <name evidence="1" type="ORF">LSALG_LOCUS33097</name>
</gene>
<dbReference type="PANTHER" id="PTHR31973:SF195">
    <property type="entry name" value="MUDR FAMILY TRANSPOSASE"/>
    <property type="match status" value="1"/>
</dbReference>
<reference evidence="1" key="1">
    <citation type="submission" date="2023-04" db="EMBL/GenBank/DDBJ databases">
        <authorList>
            <person name="Vijverberg K."/>
            <person name="Xiong W."/>
            <person name="Schranz E."/>
        </authorList>
    </citation>
    <scope>NUCLEOTIDE SEQUENCE</scope>
</reference>
<name>A0AA35ZL13_LACSI</name>
<keyword evidence="2" id="KW-1185">Reference proteome</keyword>
<accession>A0AA35ZL13</accession>
<protein>
    <submittedName>
        <fullName evidence="1">Uncharacterized protein</fullName>
    </submittedName>
</protein>
<dbReference type="PANTHER" id="PTHR31973">
    <property type="entry name" value="POLYPROTEIN, PUTATIVE-RELATED"/>
    <property type="match status" value="1"/>
</dbReference>